<dbReference type="PIRSF" id="PIRSF037167">
    <property type="entry name" value="Mtase_YfcB_prd"/>
    <property type="match status" value="1"/>
</dbReference>
<dbReference type="PANTHER" id="PTHR47806">
    <property type="entry name" value="50S RIBOSOMAL PROTEIN L3 GLUTAMINE METHYLTRANSFERASE"/>
    <property type="match status" value="1"/>
</dbReference>
<evidence type="ECO:0000256" key="3">
    <source>
        <dbReference type="ARBA" id="ARBA00022691"/>
    </source>
</evidence>
<dbReference type="Gene3D" id="1.10.8.10">
    <property type="entry name" value="DNA helicase RuvA subunit, C-terminal domain"/>
    <property type="match status" value="1"/>
</dbReference>
<dbReference type="PANTHER" id="PTHR47806:SF1">
    <property type="entry name" value="RIBOSOMAL PROTEIN UL3 GLUTAMINE METHYLTRANSFERASE"/>
    <property type="match status" value="1"/>
</dbReference>
<dbReference type="SUPFAM" id="SSF53335">
    <property type="entry name" value="S-adenosyl-L-methionine-dependent methyltransferases"/>
    <property type="match status" value="1"/>
</dbReference>
<protein>
    <submittedName>
        <fullName evidence="4">50S ribosomal protein L3 glutamine methyltransferase</fullName>
    </submittedName>
</protein>
<dbReference type="InterPro" id="IPR029063">
    <property type="entry name" value="SAM-dependent_MTases_sf"/>
</dbReference>
<keyword evidence="4" id="KW-0689">Ribosomal protein</keyword>
<dbReference type="Proteomes" id="UP000463961">
    <property type="component" value="Chromosome"/>
</dbReference>
<dbReference type="InterPro" id="IPR002052">
    <property type="entry name" value="DNA_methylase_N6_adenine_CS"/>
</dbReference>
<name>A0A679I640_9RHOO</name>
<dbReference type="NCBIfam" id="TIGR03533">
    <property type="entry name" value="L3_gln_methyl"/>
    <property type="match status" value="1"/>
</dbReference>
<dbReference type="GO" id="GO:0005840">
    <property type="term" value="C:ribosome"/>
    <property type="evidence" value="ECO:0007669"/>
    <property type="project" value="UniProtKB-KW"/>
</dbReference>
<sequence>MTAPANSIAEFYETAVTQLESAGLSFGHGCTCAEDEVAWLLSATLDIPFDELDKFWSDALTDEQRATLTQRLNERCATKTPLAYILGEAWLGPYIFKIDRRVIVPRSFIAELLMDDLSPWVQNPEAITRVADICTGSSCLAILAALHFPNSQVDAVDLSPEALEVARINVDLYGLEDRLKLHQGDLMAPLMDQKYDIIISNPPYVDAASMDSLPGEYRHEPEMALAGGKDGLDLVHTLMRQAAQTLNPGGWLIVEIGHNKDVMTATYPNLPLVWLDTDGGNDFVFLIDQASLKTLI</sequence>
<evidence type="ECO:0000313" key="4">
    <source>
        <dbReference type="EMBL" id="BBU69515.1"/>
    </source>
</evidence>
<dbReference type="InterPro" id="IPR017127">
    <property type="entry name" value="Ribosome_uL3_MTase"/>
</dbReference>
<evidence type="ECO:0000256" key="2">
    <source>
        <dbReference type="ARBA" id="ARBA00022679"/>
    </source>
</evidence>
<keyword evidence="1 4" id="KW-0489">Methyltransferase</keyword>
<dbReference type="InterPro" id="IPR004556">
    <property type="entry name" value="HemK-like"/>
</dbReference>
<evidence type="ECO:0000256" key="1">
    <source>
        <dbReference type="ARBA" id="ARBA00022603"/>
    </source>
</evidence>
<keyword evidence="3" id="KW-0949">S-adenosyl-L-methionine</keyword>
<evidence type="ECO:0000313" key="5">
    <source>
        <dbReference type="Proteomes" id="UP000463961"/>
    </source>
</evidence>
<dbReference type="Gene3D" id="3.40.50.150">
    <property type="entry name" value="Vaccinia Virus protein VP39"/>
    <property type="match status" value="1"/>
</dbReference>
<dbReference type="InterPro" id="IPR007848">
    <property type="entry name" value="Small_mtfrase_dom"/>
</dbReference>
<proteinExistence type="predicted"/>
<dbReference type="Pfam" id="PF05175">
    <property type="entry name" value="MTS"/>
    <property type="match status" value="1"/>
</dbReference>
<dbReference type="EMBL" id="AP022345">
    <property type="protein sequence ID" value="BBU69515.1"/>
    <property type="molecule type" value="Genomic_DNA"/>
</dbReference>
<dbReference type="AlphaFoldDB" id="A0A679I640"/>
<dbReference type="GO" id="GO:0032259">
    <property type="term" value="P:methylation"/>
    <property type="evidence" value="ECO:0007669"/>
    <property type="project" value="UniProtKB-KW"/>
</dbReference>
<keyword evidence="2 4" id="KW-0808">Transferase</keyword>
<accession>A0A679I640</accession>
<dbReference type="PROSITE" id="PS00092">
    <property type="entry name" value="N6_MTASE"/>
    <property type="match status" value="1"/>
</dbReference>
<dbReference type="RefSeq" id="WP_162049776.1">
    <property type="nucleotide sequence ID" value="NZ_AP019011.1"/>
</dbReference>
<dbReference type="GO" id="GO:0036009">
    <property type="term" value="F:protein-glutamine N-methyltransferase activity"/>
    <property type="evidence" value="ECO:0007669"/>
    <property type="project" value="InterPro"/>
</dbReference>
<dbReference type="GO" id="GO:0005829">
    <property type="term" value="C:cytosol"/>
    <property type="evidence" value="ECO:0007669"/>
    <property type="project" value="TreeGrafter"/>
</dbReference>
<reference evidence="5" key="1">
    <citation type="submission" date="2020-01" db="EMBL/GenBank/DDBJ databases">
        <title>Phosphoaccumulans saitamaens gen. nov., sp. nov., a polyphosphate accumulating bacterium isolated from surface river water.</title>
        <authorList>
            <person name="Watanabe K."/>
            <person name="Suda W."/>
        </authorList>
    </citation>
    <scope>NUCLEOTIDE SEQUENCE [LARGE SCALE GENOMIC DNA]</scope>
    <source>
        <strain evidence="5">ICHIAU1</strain>
    </source>
</reference>
<keyword evidence="5" id="KW-1185">Reference proteome</keyword>
<keyword evidence="4" id="KW-0687">Ribonucleoprotein</keyword>
<organism evidence="4 5">
    <name type="scientific">Fluviibacter phosphoraccumulans</name>
    <dbReference type="NCBI Taxonomy" id="1751046"/>
    <lineage>
        <taxon>Bacteria</taxon>
        <taxon>Pseudomonadati</taxon>
        <taxon>Pseudomonadota</taxon>
        <taxon>Betaproteobacteria</taxon>
        <taxon>Rhodocyclales</taxon>
        <taxon>Fluviibacteraceae</taxon>
        <taxon>Fluviibacter</taxon>
    </lineage>
</organism>
<dbReference type="CDD" id="cd02440">
    <property type="entry name" value="AdoMet_MTases"/>
    <property type="match status" value="1"/>
</dbReference>
<gene>
    <name evidence="4" type="primary">prmB</name>
    <name evidence="4" type="ORF">ICHIAU1_17980</name>
</gene>
<dbReference type="OrthoDB" id="9800643at2"/>
<dbReference type="NCBIfam" id="TIGR00536">
    <property type="entry name" value="hemK_fam"/>
    <property type="match status" value="1"/>
</dbReference>
<dbReference type="GO" id="GO:0003676">
    <property type="term" value="F:nucleic acid binding"/>
    <property type="evidence" value="ECO:0007669"/>
    <property type="project" value="InterPro"/>
</dbReference>